<dbReference type="EMBL" id="AKHW03005127">
    <property type="protein sequence ID" value="KYO27703.1"/>
    <property type="molecule type" value="Genomic_DNA"/>
</dbReference>
<feature type="compositionally biased region" description="Basic and acidic residues" evidence="1">
    <location>
        <begin position="1"/>
        <end position="29"/>
    </location>
</feature>
<feature type="region of interest" description="Disordered" evidence="1">
    <location>
        <begin position="1"/>
        <end position="76"/>
    </location>
</feature>
<protein>
    <submittedName>
        <fullName evidence="2">Uncharacterized protein</fullName>
    </submittedName>
</protein>
<dbReference type="AlphaFoldDB" id="A0A151MT76"/>
<gene>
    <name evidence="2" type="ORF">Y1Q_0005260</name>
</gene>
<keyword evidence="3" id="KW-1185">Reference proteome</keyword>
<reference evidence="2 3" key="1">
    <citation type="journal article" date="2012" name="Genome Biol.">
        <title>Sequencing three crocodilian genomes to illuminate the evolution of archosaurs and amniotes.</title>
        <authorList>
            <person name="St John J.A."/>
            <person name="Braun E.L."/>
            <person name="Isberg S.R."/>
            <person name="Miles L.G."/>
            <person name="Chong A.Y."/>
            <person name="Gongora J."/>
            <person name="Dalzell P."/>
            <person name="Moran C."/>
            <person name="Bed'hom B."/>
            <person name="Abzhanov A."/>
            <person name="Burgess S.C."/>
            <person name="Cooksey A.M."/>
            <person name="Castoe T.A."/>
            <person name="Crawford N.G."/>
            <person name="Densmore L.D."/>
            <person name="Drew J.C."/>
            <person name="Edwards S.V."/>
            <person name="Faircloth B.C."/>
            <person name="Fujita M.K."/>
            <person name="Greenwold M.J."/>
            <person name="Hoffmann F.G."/>
            <person name="Howard J.M."/>
            <person name="Iguchi T."/>
            <person name="Janes D.E."/>
            <person name="Khan S.Y."/>
            <person name="Kohno S."/>
            <person name="de Koning A.J."/>
            <person name="Lance S.L."/>
            <person name="McCarthy F.M."/>
            <person name="McCormack J.E."/>
            <person name="Merchant M.E."/>
            <person name="Peterson D.G."/>
            <person name="Pollock D.D."/>
            <person name="Pourmand N."/>
            <person name="Raney B.J."/>
            <person name="Roessler K.A."/>
            <person name="Sanford J.R."/>
            <person name="Sawyer R.H."/>
            <person name="Schmidt C.J."/>
            <person name="Triplett E.W."/>
            <person name="Tuberville T.D."/>
            <person name="Venegas-Anaya M."/>
            <person name="Howard J.T."/>
            <person name="Jarvis E.D."/>
            <person name="Guillette L.J.Jr."/>
            <person name="Glenn T.C."/>
            <person name="Green R.E."/>
            <person name="Ray D.A."/>
        </authorList>
    </citation>
    <scope>NUCLEOTIDE SEQUENCE [LARGE SCALE GENOMIC DNA]</scope>
    <source>
        <strain evidence="2">KSC_2009_1</strain>
    </source>
</reference>
<evidence type="ECO:0000313" key="2">
    <source>
        <dbReference type="EMBL" id="KYO27703.1"/>
    </source>
</evidence>
<proteinExistence type="predicted"/>
<comment type="caution">
    <text evidence="2">The sequence shown here is derived from an EMBL/GenBank/DDBJ whole genome shotgun (WGS) entry which is preliminary data.</text>
</comment>
<sequence length="76" mass="8615">MQGKEAAHLPEDADRWDEEPKPQEQRDSGELWEAVPWDTQEQSCSYTKEHRNTRNSAGGCYMPGPPPRICSITGDI</sequence>
<accession>A0A151MT76</accession>
<name>A0A151MT76_ALLMI</name>
<organism evidence="2 3">
    <name type="scientific">Alligator mississippiensis</name>
    <name type="common">American alligator</name>
    <dbReference type="NCBI Taxonomy" id="8496"/>
    <lineage>
        <taxon>Eukaryota</taxon>
        <taxon>Metazoa</taxon>
        <taxon>Chordata</taxon>
        <taxon>Craniata</taxon>
        <taxon>Vertebrata</taxon>
        <taxon>Euteleostomi</taxon>
        <taxon>Archelosauria</taxon>
        <taxon>Archosauria</taxon>
        <taxon>Crocodylia</taxon>
        <taxon>Alligatoridae</taxon>
        <taxon>Alligatorinae</taxon>
        <taxon>Alligator</taxon>
    </lineage>
</organism>
<evidence type="ECO:0000256" key="1">
    <source>
        <dbReference type="SAM" id="MobiDB-lite"/>
    </source>
</evidence>
<dbReference type="Proteomes" id="UP000050525">
    <property type="component" value="Unassembled WGS sequence"/>
</dbReference>
<evidence type="ECO:0000313" key="3">
    <source>
        <dbReference type="Proteomes" id="UP000050525"/>
    </source>
</evidence>